<dbReference type="AlphaFoldDB" id="A0A1B0DJW6"/>
<dbReference type="FunFam" id="1.10.472.80:FF:000005">
    <property type="entry name" value="TBC1 domain family member 15"/>
    <property type="match status" value="1"/>
</dbReference>
<dbReference type="SMART" id="SM00164">
    <property type="entry name" value="TBC"/>
    <property type="match status" value="1"/>
</dbReference>
<keyword evidence="2" id="KW-0343">GTPase activation</keyword>
<dbReference type="PANTHER" id="PTHR22957">
    <property type="entry name" value="TBC1 DOMAIN FAMILY MEMBER GTPASE-ACTIVATING PROTEIN"/>
    <property type="match status" value="1"/>
</dbReference>
<proteinExistence type="predicted"/>
<dbReference type="EnsemblMetazoa" id="PPAI008540-RA">
    <property type="protein sequence ID" value="PPAI008540-PA"/>
    <property type="gene ID" value="PPAI008540"/>
</dbReference>
<evidence type="ECO:0000256" key="9">
    <source>
        <dbReference type="ARBA" id="ARBA00082539"/>
    </source>
</evidence>
<dbReference type="InterPro" id="IPR035969">
    <property type="entry name" value="Rab-GAP_TBC_sf"/>
</dbReference>
<evidence type="ECO:0000256" key="4">
    <source>
        <dbReference type="ARBA" id="ARBA00022553"/>
    </source>
</evidence>
<dbReference type="Gene3D" id="1.10.8.270">
    <property type="entry name" value="putative rabgap domain of human tbc1 domain family member 14 like domains"/>
    <property type="match status" value="1"/>
</dbReference>
<evidence type="ECO:0000313" key="13">
    <source>
        <dbReference type="Proteomes" id="UP000092462"/>
    </source>
</evidence>
<dbReference type="SUPFAM" id="SSF47923">
    <property type="entry name" value="Ypt/Rab-GAP domain of gyp1p"/>
    <property type="match status" value="2"/>
</dbReference>
<protein>
    <recommendedName>
        <fullName evidence="8">TBC1 domain family member 15</fullName>
    </recommendedName>
    <alternativeName>
        <fullName evidence="9">GTPase-activating protein RAB7</fullName>
    </alternativeName>
</protein>
<evidence type="ECO:0000256" key="10">
    <source>
        <dbReference type="SAM" id="MobiDB-lite"/>
    </source>
</evidence>
<dbReference type="GO" id="GO:0005737">
    <property type="term" value="C:cytoplasm"/>
    <property type="evidence" value="ECO:0007669"/>
    <property type="project" value="UniProtKB-SubCell"/>
</dbReference>
<dbReference type="InterPro" id="IPR000195">
    <property type="entry name" value="Rab-GAP-TBC_dom"/>
</dbReference>
<evidence type="ECO:0000259" key="11">
    <source>
        <dbReference type="PROSITE" id="PS50086"/>
    </source>
</evidence>
<keyword evidence="3" id="KW-0963">Cytoplasm</keyword>
<organism evidence="12 13">
    <name type="scientific">Phlebotomus papatasi</name>
    <name type="common">Sandfly</name>
    <dbReference type="NCBI Taxonomy" id="29031"/>
    <lineage>
        <taxon>Eukaryota</taxon>
        <taxon>Metazoa</taxon>
        <taxon>Ecdysozoa</taxon>
        <taxon>Arthropoda</taxon>
        <taxon>Hexapoda</taxon>
        <taxon>Insecta</taxon>
        <taxon>Pterygota</taxon>
        <taxon>Neoptera</taxon>
        <taxon>Endopterygota</taxon>
        <taxon>Diptera</taxon>
        <taxon>Nematocera</taxon>
        <taxon>Psychodoidea</taxon>
        <taxon>Psychodidae</taxon>
        <taxon>Phlebotomus</taxon>
        <taxon>Phlebotomus</taxon>
    </lineage>
</organism>
<dbReference type="VEuPathDB" id="VectorBase:PPAPM1_012570"/>
<dbReference type="FunFam" id="1.10.8.270:FF:000005">
    <property type="entry name" value="TBC1 domain family member 15"/>
    <property type="match status" value="1"/>
</dbReference>
<comment type="function">
    <text evidence="6">Acts as a GTPase activating protein for RAB7A. Does not act on RAB4, RAB5 or RAB6.</text>
</comment>
<feature type="domain" description="Rab-GAP TBC" evidence="11">
    <location>
        <begin position="340"/>
        <end position="550"/>
    </location>
</feature>
<dbReference type="EMBL" id="AJVK01001177">
    <property type="status" value="NOT_ANNOTATED_CDS"/>
    <property type="molecule type" value="Genomic_DNA"/>
</dbReference>
<evidence type="ECO:0000256" key="2">
    <source>
        <dbReference type="ARBA" id="ARBA00022468"/>
    </source>
</evidence>
<keyword evidence="4" id="KW-0597">Phosphoprotein</keyword>
<reference evidence="12" key="1">
    <citation type="submission" date="2022-08" db="UniProtKB">
        <authorList>
            <consortium name="EnsemblMetazoa"/>
        </authorList>
    </citation>
    <scope>IDENTIFICATION</scope>
    <source>
        <strain evidence="12">Israel</strain>
    </source>
</reference>
<evidence type="ECO:0000256" key="6">
    <source>
        <dbReference type="ARBA" id="ARBA00055283"/>
    </source>
</evidence>
<dbReference type="PANTHER" id="PTHR22957:SF645">
    <property type="entry name" value="LD27216P"/>
    <property type="match status" value="1"/>
</dbReference>
<evidence type="ECO:0000313" key="12">
    <source>
        <dbReference type="EnsemblMetazoa" id="PPAI008540-PA"/>
    </source>
</evidence>
<evidence type="ECO:0000256" key="3">
    <source>
        <dbReference type="ARBA" id="ARBA00022490"/>
    </source>
</evidence>
<dbReference type="GO" id="GO:0005096">
    <property type="term" value="F:GTPase activator activity"/>
    <property type="evidence" value="ECO:0007669"/>
    <property type="project" value="UniProtKB-KW"/>
</dbReference>
<accession>A0A1B0DJW6</accession>
<dbReference type="Gene3D" id="1.10.472.80">
    <property type="entry name" value="Ypt/Rab-GAP domain of gyp1p, domain 3"/>
    <property type="match status" value="1"/>
</dbReference>
<comment type="subcellular location">
    <subcellularLocation>
        <location evidence="1">Cytoplasm</location>
    </subcellularLocation>
</comment>
<feature type="region of interest" description="Disordered" evidence="10">
    <location>
        <begin position="231"/>
        <end position="278"/>
    </location>
</feature>
<comment type="subunit">
    <text evidence="7">Interacts with non-phosphorylated form of RAB8A; phosphorylation of RAB8A at 'Thr-72' disrupts this interaction. Interacts with ARMC12.</text>
</comment>
<dbReference type="Pfam" id="PF00566">
    <property type="entry name" value="RabGAP-TBC"/>
    <property type="match status" value="1"/>
</dbReference>
<evidence type="ECO:0000256" key="5">
    <source>
        <dbReference type="ARBA" id="ARBA00022990"/>
    </source>
</evidence>
<evidence type="ECO:0000256" key="1">
    <source>
        <dbReference type="ARBA" id="ARBA00004496"/>
    </source>
</evidence>
<dbReference type="Proteomes" id="UP000092462">
    <property type="component" value="Unassembled WGS sequence"/>
</dbReference>
<feature type="compositionally biased region" description="Polar residues" evidence="10">
    <location>
        <begin position="237"/>
        <end position="270"/>
    </location>
</feature>
<keyword evidence="13" id="KW-1185">Reference proteome</keyword>
<dbReference type="EMBL" id="AJVK01001178">
    <property type="status" value="NOT_ANNOTATED_CDS"/>
    <property type="molecule type" value="Genomic_DNA"/>
</dbReference>
<dbReference type="PROSITE" id="PS50086">
    <property type="entry name" value="TBC_RABGAP"/>
    <property type="match status" value="1"/>
</dbReference>
<sequence>MEIQEICTHDGVLLKKANSNCLVELNTTGSIHLIHSLSTNELWIEWRPNDGFLISDTDTQEQDEWSFVDTIVRRNRTTSESLIFNTNTNNITVKDTQAQTPPKQRNIRVRLRDLKSVEVLKNGLVIKLIGRVDGRLHSEYVFQHGNADNFVRSLSSTHCLQRNHRNRNVYDVVEDHNRPQDRDKLQKTFAELQIDDIKSGSGWISNMMRRPYEQTLDIFAKIADVYVATPLSPPTSSPDNPRSSPGHNASPSNAMMQSTTEDYEVLSTSPRLMGPDPESAAVANLARHAESPDTQRLPQIEVQPRGQPLSEMVWRSMINEDGSIPSEKVDLIKEKIFRGGIEEGIRAELWKFLLDYDMWASTEKQREHLRAQKRIEYYTMKSQWLRMTSVQESNFSNFRDRKCQIEKDVKRTDRTHEFFAGDDNPNLETLHELLMTYVMYNFDLGYVQGMSDLLAPILYVMQNEKDAFWCFVGFMDRVFSNFDMDQAGMKRQLHDLNRLLAFANPKLHSYFLETGSDNMYFCFRWLLVWFKREFSQDDIMRLWEVLWTGLPCINYHLFVSLAILDEETETIIGNKYEFNEILKHVNELSMRIDLDRVLAKAEAIYHQVKNAPHLTDEIRGIIGEEPMEKVQDVHTDSDDESDAVISGPTKSVEEEEKLQKKIEEALEQSMYFNFY</sequence>
<evidence type="ECO:0000256" key="7">
    <source>
        <dbReference type="ARBA" id="ARBA00065268"/>
    </source>
</evidence>
<keyword evidence="5" id="KW-0007">Acetylation</keyword>
<feature type="region of interest" description="Disordered" evidence="10">
    <location>
        <begin position="633"/>
        <end position="655"/>
    </location>
</feature>
<name>A0A1B0DJW6_PHLPP</name>
<dbReference type="VEuPathDB" id="VectorBase:PPAI008540"/>
<evidence type="ECO:0000256" key="8">
    <source>
        <dbReference type="ARBA" id="ARBA00067480"/>
    </source>
</evidence>